<feature type="non-terminal residue" evidence="1">
    <location>
        <position position="68"/>
    </location>
</feature>
<gene>
    <name evidence="1" type="ORF">S03H2_25508</name>
</gene>
<name>X1FV42_9ZZZZ</name>
<dbReference type="AlphaFoldDB" id="X1FV42"/>
<evidence type="ECO:0000313" key="1">
    <source>
        <dbReference type="EMBL" id="GAH33209.1"/>
    </source>
</evidence>
<reference evidence="1" key="1">
    <citation type="journal article" date="2014" name="Front. Microbiol.">
        <title>High frequency of phylogenetically diverse reductive dehalogenase-homologous genes in deep subseafloor sedimentary metagenomes.</title>
        <authorList>
            <person name="Kawai M."/>
            <person name="Futagami T."/>
            <person name="Toyoda A."/>
            <person name="Takaki Y."/>
            <person name="Nishi S."/>
            <person name="Hori S."/>
            <person name="Arai W."/>
            <person name="Tsubouchi T."/>
            <person name="Morono Y."/>
            <person name="Uchiyama I."/>
            <person name="Ito T."/>
            <person name="Fujiyama A."/>
            <person name="Inagaki F."/>
            <person name="Takami H."/>
        </authorList>
    </citation>
    <scope>NUCLEOTIDE SEQUENCE</scope>
    <source>
        <strain evidence="1">Expedition CK06-06</strain>
    </source>
</reference>
<comment type="caution">
    <text evidence="1">The sequence shown here is derived from an EMBL/GenBank/DDBJ whole genome shotgun (WGS) entry which is preliminary data.</text>
</comment>
<protein>
    <submittedName>
        <fullName evidence="1">Uncharacterized protein</fullName>
    </submittedName>
</protein>
<dbReference type="Gene3D" id="3.40.1260.10">
    <property type="entry name" value="DsrEFH-like"/>
    <property type="match status" value="1"/>
</dbReference>
<dbReference type="EMBL" id="BARU01014462">
    <property type="protein sequence ID" value="GAH33209.1"/>
    <property type="molecule type" value="Genomic_DNA"/>
</dbReference>
<accession>X1FV42</accession>
<proteinExistence type="predicted"/>
<dbReference type="InterPro" id="IPR027396">
    <property type="entry name" value="DsrEFH-like"/>
</dbReference>
<organism evidence="1">
    <name type="scientific">marine sediment metagenome</name>
    <dbReference type="NCBI Taxonomy" id="412755"/>
    <lineage>
        <taxon>unclassified sequences</taxon>
        <taxon>metagenomes</taxon>
        <taxon>ecological metagenomes</taxon>
    </lineage>
</organism>
<sequence length="68" mass="7367">MGQKILIMVTFGENYPDRLEPPLHLAGLGAALDTEVSMVYTMSGGLLLKKGNAERIVPMAGKKTYLES</sequence>